<keyword evidence="1" id="KW-0812">Transmembrane</keyword>
<protein>
    <submittedName>
        <fullName evidence="2">Uncharacterized protein</fullName>
    </submittedName>
</protein>
<dbReference type="SUPFAM" id="SSF81321">
    <property type="entry name" value="Family A G protein-coupled receptor-like"/>
    <property type="match status" value="1"/>
</dbReference>
<feature type="transmembrane region" description="Helical" evidence="1">
    <location>
        <begin position="169"/>
        <end position="189"/>
    </location>
</feature>
<name>A0AAD4ML95_9BILA</name>
<comment type="caution">
    <text evidence="2">The sequence shown here is derived from an EMBL/GenBank/DDBJ whole genome shotgun (WGS) entry which is preliminary data.</text>
</comment>
<evidence type="ECO:0000313" key="3">
    <source>
        <dbReference type="Proteomes" id="UP001201812"/>
    </source>
</evidence>
<feature type="transmembrane region" description="Helical" evidence="1">
    <location>
        <begin position="33"/>
        <end position="51"/>
    </location>
</feature>
<dbReference type="AlphaFoldDB" id="A0AAD4ML95"/>
<accession>A0AAD4ML95</accession>
<keyword evidence="1" id="KW-1133">Transmembrane helix</keyword>
<feature type="transmembrane region" description="Helical" evidence="1">
    <location>
        <begin position="133"/>
        <end position="157"/>
    </location>
</feature>
<keyword evidence="1" id="KW-0472">Membrane</keyword>
<evidence type="ECO:0000256" key="1">
    <source>
        <dbReference type="SAM" id="Phobius"/>
    </source>
</evidence>
<dbReference type="EMBL" id="JAKKPZ010000240">
    <property type="protein sequence ID" value="KAI1698008.1"/>
    <property type="molecule type" value="Genomic_DNA"/>
</dbReference>
<proteinExistence type="predicted"/>
<feature type="transmembrane region" description="Helical" evidence="1">
    <location>
        <begin position="72"/>
        <end position="94"/>
    </location>
</feature>
<evidence type="ECO:0000313" key="2">
    <source>
        <dbReference type="EMBL" id="KAI1698008.1"/>
    </source>
</evidence>
<feature type="transmembrane region" description="Helical" evidence="1">
    <location>
        <begin position="195"/>
        <end position="218"/>
    </location>
</feature>
<organism evidence="2 3">
    <name type="scientific">Ditylenchus destructor</name>
    <dbReference type="NCBI Taxonomy" id="166010"/>
    <lineage>
        <taxon>Eukaryota</taxon>
        <taxon>Metazoa</taxon>
        <taxon>Ecdysozoa</taxon>
        <taxon>Nematoda</taxon>
        <taxon>Chromadorea</taxon>
        <taxon>Rhabditida</taxon>
        <taxon>Tylenchina</taxon>
        <taxon>Tylenchomorpha</taxon>
        <taxon>Sphaerularioidea</taxon>
        <taxon>Anguinidae</taxon>
        <taxon>Anguininae</taxon>
        <taxon>Ditylenchus</taxon>
    </lineage>
</organism>
<keyword evidence="3" id="KW-1185">Reference proteome</keyword>
<dbReference type="Proteomes" id="UP001201812">
    <property type="component" value="Unassembled WGS sequence"/>
</dbReference>
<reference evidence="2" key="1">
    <citation type="submission" date="2022-01" db="EMBL/GenBank/DDBJ databases">
        <title>Genome Sequence Resource for Two Populations of Ditylenchus destructor, the Migratory Endoparasitic Phytonematode.</title>
        <authorList>
            <person name="Zhang H."/>
            <person name="Lin R."/>
            <person name="Xie B."/>
        </authorList>
    </citation>
    <scope>NUCLEOTIDE SEQUENCE</scope>
    <source>
        <strain evidence="2">BazhouSP</strain>
    </source>
</reference>
<gene>
    <name evidence="2" type="ORF">DdX_18158</name>
</gene>
<sequence length="259" mass="29569">MLSPYPITVISGGLLATIALSDRSLIVFNDLCYVISFTCSYTNTLLFVYRYGQTVKGWMYERVLSNNKLTTFLFVSLWLILMCPLVVPVHLYAIPKTQLIEVVQKFDINLYERIKDANVVGGMREQVQVANRFTMSFAVIWGLTMFAVTLFCTYSCFRFLRQNNDRLKMIIGIFVAGLPLCFVILAYLFKMPFGSYVFSVAIRMSSIYPLSANITLIWMVRPYRNAVKDVLKKFKCVNGIEPAPQLTALQDISTIGSWQ</sequence>